<protein>
    <submittedName>
        <fullName evidence="1">Uncharacterized protein</fullName>
    </submittedName>
</protein>
<dbReference type="EMBL" id="CVLB01000003">
    <property type="protein sequence ID" value="CRF35402.1"/>
    <property type="molecule type" value="Genomic_DNA"/>
</dbReference>
<accession>A0A0G4KB81</accession>
<gene>
    <name evidence="1" type="ORF">BRSU_2631</name>
</gene>
<organism evidence="1 2">
    <name type="scientific">Brachyspira suanatina</name>
    <dbReference type="NCBI Taxonomy" id="381802"/>
    <lineage>
        <taxon>Bacteria</taxon>
        <taxon>Pseudomonadati</taxon>
        <taxon>Spirochaetota</taxon>
        <taxon>Spirochaetia</taxon>
        <taxon>Brachyspirales</taxon>
        <taxon>Brachyspiraceae</taxon>
        <taxon>Brachyspira</taxon>
    </lineage>
</organism>
<keyword evidence="2" id="KW-1185">Reference proteome</keyword>
<evidence type="ECO:0000313" key="2">
    <source>
        <dbReference type="Proteomes" id="UP000043763"/>
    </source>
</evidence>
<dbReference type="Proteomes" id="UP000043763">
    <property type="component" value="Unassembled WGS sequence"/>
</dbReference>
<name>A0A0G4KB81_9SPIR</name>
<proteinExistence type="predicted"/>
<reference evidence="2" key="1">
    <citation type="submission" date="2015-04" db="EMBL/GenBank/DDBJ databases">
        <authorList>
            <person name="Mushtaq Mamoona"/>
        </authorList>
    </citation>
    <scope>NUCLEOTIDE SEQUENCE [LARGE SCALE GENOMIC DNA]</scope>
    <source>
        <strain evidence="2">AN4859/03</strain>
    </source>
</reference>
<sequence length="103" mass="12019">MNKEVIKNVEFILNQLFDTDHLTIEVLSNQIKIFAYGKHIADFTFCYGKFYTLNYHIPSQNCIGDVDITDRDVYGDLLLLMSKMVRTKNHGNIMKILETIMIK</sequence>
<evidence type="ECO:0000313" key="1">
    <source>
        <dbReference type="EMBL" id="CRF35402.1"/>
    </source>
</evidence>
<dbReference type="OrthoDB" id="9843250at2"/>
<dbReference type="RefSeq" id="WP_048596010.1">
    <property type="nucleotide sequence ID" value="NZ_CVLB01000003.1"/>
</dbReference>
<dbReference type="AlphaFoldDB" id="A0A0G4KB81"/>